<dbReference type="Pfam" id="PF00593">
    <property type="entry name" value="TonB_dep_Rec_b-barrel"/>
    <property type="match status" value="1"/>
</dbReference>
<comment type="subcellular location">
    <subcellularLocation>
        <location evidence="1 10">Cell outer membrane</location>
        <topology evidence="1 10">Multi-pass membrane protein</topology>
    </subcellularLocation>
</comment>
<evidence type="ECO:0000256" key="9">
    <source>
        <dbReference type="ARBA" id="ARBA00023237"/>
    </source>
</evidence>
<organism evidence="15 16">
    <name type="scientific">Flavobacterium cheonhonense</name>
    <dbReference type="NCBI Taxonomy" id="706185"/>
    <lineage>
        <taxon>Bacteria</taxon>
        <taxon>Pseudomonadati</taxon>
        <taxon>Bacteroidota</taxon>
        <taxon>Flavobacteriia</taxon>
        <taxon>Flavobacteriales</taxon>
        <taxon>Flavobacteriaceae</taxon>
        <taxon>Flavobacterium</taxon>
    </lineage>
</organism>
<keyword evidence="7 10" id="KW-0472">Membrane</keyword>
<dbReference type="PROSITE" id="PS52016">
    <property type="entry name" value="TONB_DEPENDENT_REC_3"/>
    <property type="match status" value="1"/>
</dbReference>
<dbReference type="SUPFAM" id="SSF56935">
    <property type="entry name" value="Porins"/>
    <property type="match status" value="1"/>
</dbReference>
<dbReference type="RefSeq" id="WP_324689789.1">
    <property type="nucleotide sequence ID" value="NZ_BAABCR010000015.1"/>
</dbReference>
<keyword evidence="3 10" id="KW-1134">Transmembrane beta strand</keyword>
<dbReference type="InterPro" id="IPR008969">
    <property type="entry name" value="CarboxyPept-like_regulatory"/>
</dbReference>
<evidence type="ECO:0000256" key="8">
    <source>
        <dbReference type="ARBA" id="ARBA00023170"/>
    </source>
</evidence>
<feature type="domain" description="TonB-dependent receptor-like beta-barrel" evidence="13">
    <location>
        <begin position="261"/>
        <end position="713"/>
    </location>
</feature>
<evidence type="ECO:0000259" key="13">
    <source>
        <dbReference type="Pfam" id="PF00593"/>
    </source>
</evidence>
<dbReference type="SUPFAM" id="SSF49464">
    <property type="entry name" value="Carboxypeptidase regulatory domain-like"/>
    <property type="match status" value="1"/>
</dbReference>
<keyword evidence="5 12" id="KW-0732">Signal</keyword>
<dbReference type="PANTHER" id="PTHR30069">
    <property type="entry name" value="TONB-DEPENDENT OUTER MEMBRANE RECEPTOR"/>
    <property type="match status" value="1"/>
</dbReference>
<comment type="caution">
    <text evidence="15">The sequence shown here is derived from an EMBL/GenBank/DDBJ whole genome shotgun (WGS) entry which is preliminary data.</text>
</comment>
<evidence type="ECO:0000259" key="14">
    <source>
        <dbReference type="Pfam" id="PF07715"/>
    </source>
</evidence>
<keyword evidence="9 10" id="KW-0998">Cell outer membrane</keyword>
<evidence type="ECO:0000256" key="10">
    <source>
        <dbReference type="PROSITE-ProRule" id="PRU01360"/>
    </source>
</evidence>
<keyword evidence="4 10" id="KW-0812">Transmembrane</keyword>
<dbReference type="InterPro" id="IPR037066">
    <property type="entry name" value="Plug_dom_sf"/>
</dbReference>
<gene>
    <name evidence="15" type="ORF">GCM10022386_20210</name>
</gene>
<evidence type="ECO:0000256" key="7">
    <source>
        <dbReference type="ARBA" id="ARBA00023136"/>
    </source>
</evidence>
<dbReference type="Gene3D" id="2.40.170.20">
    <property type="entry name" value="TonB-dependent receptor, beta-barrel domain"/>
    <property type="match status" value="1"/>
</dbReference>
<evidence type="ECO:0000256" key="5">
    <source>
        <dbReference type="ARBA" id="ARBA00022729"/>
    </source>
</evidence>
<dbReference type="Gene3D" id="2.60.40.1120">
    <property type="entry name" value="Carboxypeptidase-like, regulatory domain"/>
    <property type="match status" value="1"/>
</dbReference>
<evidence type="ECO:0000256" key="3">
    <source>
        <dbReference type="ARBA" id="ARBA00022452"/>
    </source>
</evidence>
<proteinExistence type="inferred from homology"/>
<evidence type="ECO:0000256" key="4">
    <source>
        <dbReference type="ARBA" id="ARBA00022692"/>
    </source>
</evidence>
<dbReference type="InterPro" id="IPR039426">
    <property type="entry name" value="TonB-dep_rcpt-like"/>
</dbReference>
<evidence type="ECO:0000256" key="11">
    <source>
        <dbReference type="RuleBase" id="RU003357"/>
    </source>
</evidence>
<evidence type="ECO:0000256" key="1">
    <source>
        <dbReference type="ARBA" id="ARBA00004571"/>
    </source>
</evidence>
<feature type="chain" id="PRO_5045163517" evidence="12">
    <location>
        <begin position="19"/>
        <end position="745"/>
    </location>
</feature>
<dbReference type="PANTHER" id="PTHR30069:SF29">
    <property type="entry name" value="HEMOGLOBIN AND HEMOGLOBIN-HAPTOGLOBIN-BINDING PROTEIN 1-RELATED"/>
    <property type="match status" value="1"/>
</dbReference>
<dbReference type="Gene3D" id="2.170.130.10">
    <property type="entry name" value="TonB-dependent receptor, plug domain"/>
    <property type="match status" value="1"/>
</dbReference>
<dbReference type="InterPro" id="IPR012910">
    <property type="entry name" value="Plug_dom"/>
</dbReference>
<protein>
    <submittedName>
        <fullName evidence="15">TonB-dependent receptor</fullName>
    </submittedName>
</protein>
<feature type="domain" description="TonB-dependent receptor plug" evidence="14">
    <location>
        <begin position="128"/>
        <end position="219"/>
    </location>
</feature>
<evidence type="ECO:0000313" key="16">
    <source>
        <dbReference type="Proteomes" id="UP001500968"/>
    </source>
</evidence>
<comment type="similarity">
    <text evidence="10 11">Belongs to the TonB-dependent receptor family.</text>
</comment>
<keyword evidence="16" id="KW-1185">Reference proteome</keyword>
<keyword evidence="2 10" id="KW-0813">Transport</keyword>
<evidence type="ECO:0000256" key="6">
    <source>
        <dbReference type="ARBA" id="ARBA00023077"/>
    </source>
</evidence>
<keyword evidence="6 11" id="KW-0798">TonB box</keyword>
<accession>A0ABP7U2U6</accession>
<keyword evidence="8 15" id="KW-0675">Receptor</keyword>
<dbReference type="InterPro" id="IPR000531">
    <property type="entry name" value="Beta-barrel_TonB"/>
</dbReference>
<dbReference type="EMBL" id="BAABCR010000015">
    <property type="protein sequence ID" value="GAA4035050.1"/>
    <property type="molecule type" value="Genomic_DNA"/>
</dbReference>
<evidence type="ECO:0000313" key="15">
    <source>
        <dbReference type="EMBL" id="GAA4035050.1"/>
    </source>
</evidence>
<evidence type="ECO:0000256" key="2">
    <source>
        <dbReference type="ARBA" id="ARBA00022448"/>
    </source>
</evidence>
<feature type="signal peptide" evidence="12">
    <location>
        <begin position="1"/>
        <end position="18"/>
    </location>
</feature>
<reference evidence="16" key="1">
    <citation type="journal article" date="2019" name="Int. J. Syst. Evol. Microbiol.">
        <title>The Global Catalogue of Microorganisms (GCM) 10K type strain sequencing project: providing services to taxonomists for standard genome sequencing and annotation.</title>
        <authorList>
            <consortium name="The Broad Institute Genomics Platform"/>
            <consortium name="The Broad Institute Genome Sequencing Center for Infectious Disease"/>
            <person name="Wu L."/>
            <person name="Ma J."/>
        </authorList>
    </citation>
    <scope>NUCLEOTIDE SEQUENCE [LARGE SCALE GENOMIC DNA]</scope>
    <source>
        <strain evidence="16">JCM 17064</strain>
    </source>
</reference>
<sequence length="745" mass="82472">MKSIYFILALGISFVATAQNKIIGTVTDADQKPLANVIVSLPEIHKETVTNETGNFTLNTIPQGNFKISFSLVGFERKILSVSVITSETTVNISLAPSITHMDEVIVSTAFNKIQSQNVMKVEHQNIKSLQQKGAATLIEGLATIPGVSQVSTGTSIGKPVIRGLSGNRVLVYTQGVRLENQQFGEEHGLGLNDAGVESVEVIKGPASLLYGSDALGGVLYFNPEKFANSGDWSGDFSQRLFSNTLGSNSSLGLKTSGEHWKFLVRGSYNSHADYQIADGDRVTNTRFNETDLKAGIGYNSSVFSSVLRYNFNKLNLGIPEEGISSAQFGFASGAEQSKGRDVLYPRQGVDNHILSLHNTFYFKTSKLDADLGYIFNDRSEFEDSNVAVLHMELATFNYDVKYYLPKLGKLETIVGVQGMNQTNRNFGEELLIPNALTNDFGVFGTTNYEWKSNVIQAGLRFDNRKISTENHGLVGEEGYFEALKRNFNSFNASLGYKTNFAENVTMRLNIASGFRAPNLAELTSNGVHEGSNRYEIGNADLKNEQNVQTDLNLEYKSSHFELFANGFYNHINDYIYISPNGSVIDGNNVYDYVQANARLYGGEAGIHFHPHPLDWLHLYSSFETVIGEKDNGDALPLIPANRWNTTFRGEFNIKNWWTAGFATVNIESVFDQNNYSAFETKTNDYTLVNLSLGGKINIGKTHFNLNLNGNNIFDKRYVSHLSRLKADGIPNMGRNIVLGLNFMI</sequence>
<evidence type="ECO:0000256" key="12">
    <source>
        <dbReference type="SAM" id="SignalP"/>
    </source>
</evidence>
<dbReference type="InterPro" id="IPR036942">
    <property type="entry name" value="Beta-barrel_TonB_sf"/>
</dbReference>
<dbReference type="Proteomes" id="UP001500968">
    <property type="component" value="Unassembled WGS sequence"/>
</dbReference>
<dbReference type="Pfam" id="PF07715">
    <property type="entry name" value="Plug"/>
    <property type="match status" value="1"/>
</dbReference>
<name>A0ABP7U2U6_9FLAO</name>
<dbReference type="Pfam" id="PF13715">
    <property type="entry name" value="CarbopepD_reg_2"/>
    <property type="match status" value="1"/>
</dbReference>